<reference evidence="3 4" key="1">
    <citation type="submission" date="2014-01" db="EMBL/GenBank/DDBJ databases">
        <title>Comparative genomics of Fusobacterium necrophorum wild isolates.</title>
        <authorList>
            <person name="Kittichotirat W."/>
            <person name="Bumgarner R.E."/>
            <person name="Lawrence P."/>
        </authorList>
    </citation>
    <scope>NUCLEOTIDE SEQUENCE [LARGE SCALE GENOMIC DNA]</scope>
    <source>
        <strain evidence="3 4">BL</strain>
    </source>
</reference>
<evidence type="ECO:0000259" key="2">
    <source>
        <dbReference type="Pfam" id="PF14319"/>
    </source>
</evidence>
<dbReference type="GO" id="GO:0004803">
    <property type="term" value="F:transposase activity"/>
    <property type="evidence" value="ECO:0007669"/>
    <property type="project" value="InterPro"/>
</dbReference>
<feature type="domain" description="Transposase IS801/IS1294" evidence="1">
    <location>
        <begin position="141"/>
        <end position="315"/>
    </location>
</feature>
<dbReference type="RefSeq" id="WP_187073709.1">
    <property type="nucleotide sequence ID" value="NZ_JAAC01000003.1"/>
</dbReference>
<dbReference type="InterPro" id="IPR026889">
    <property type="entry name" value="Zn_Tnp"/>
</dbReference>
<dbReference type="PANTHER" id="PTHR37023">
    <property type="entry name" value="TRANSPOSASE"/>
    <property type="match status" value="1"/>
</dbReference>
<gene>
    <name evidence="3" type="ORF">FUSO3_00395</name>
</gene>
<evidence type="ECO:0000313" key="4">
    <source>
        <dbReference type="Proteomes" id="UP000027473"/>
    </source>
</evidence>
<evidence type="ECO:0000313" key="3">
    <source>
        <dbReference type="EMBL" id="KDE65551.1"/>
    </source>
</evidence>
<dbReference type="Pfam" id="PF04986">
    <property type="entry name" value="Y2_Tnp"/>
    <property type="match status" value="1"/>
</dbReference>
<sequence>FFSPAHFLHLIKSFNAFLLCADYQKAFVSFACPQCGLTHKFPITCKTRLCPTCGYKYSKVWAQKITNELLNVPHRHLLFTIPKECRPFFCLDRSLLHKLTLGIKQIFDYQFQNTHKKRKRKKKIGKYSKNYFTESDIVHYGLITVIHTFGRDLKWNPHVHALISLGGFNKRFVWKKLDYFHVDVIANQWKFIVLQLIQSGNYQDPIWKEKAKQVANKLYKENARLFFSVGRQEVNSAEGLLKYLGRYLARAPIADYKIVNVTEKEVTFFFHDLANHKKKTYITMSREKFIQQVLIHLPPKHFKMISRFGFYARRKSDTLKIHMAFLQKKKKKNPFSFYVNSMLENFQIHPFLCPNCHIPMRKKELYITVRWYGRKIHISYLSKT</sequence>
<evidence type="ECO:0000259" key="1">
    <source>
        <dbReference type="Pfam" id="PF04986"/>
    </source>
</evidence>
<name>A0AB73BZH7_9FUSO</name>
<dbReference type="EMBL" id="JAAC01000003">
    <property type="protein sequence ID" value="KDE65551.1"/>
    <property type="molecule type" value="Genomic_DNA"/>
</dbReference>
<dbReference type="GO" id="GO:0006313">
    <property type="term" value="P:DNA transposition"/>
    <property type="evidence" value="ECO:0007669"/>
    <property type="project" value="InterPro"/>
</dbReference>
<dbReference type="AlphaFoldDB" id="A0AB73BZH7"/>
<comment type="caution">
    <text evidence="3">The sequence shown here is derived from an EMBL/GenBank/DDBJ whole genome shotgun (WGS) entry which is preliminary data.</text>
</comment>
<dbReference type="GO" id="GO:0003677">
    <property type="term" value="F:DNA binding"/>
    <property type="evidence" value="ECO:0007669"/>
    <property type="project" value="InterPro"/>
</dbReference>
<feature type="domain" description="Transposase zinc-binding" evidence="2">
    <location>
        <begin position="11"/>
        <end position="81"/>
    </location>
</feature>
<proteinExistence type="predicted"/>
<organism evidence="3 4">
    <name type="scientific">Fusobacterium necrophorum BL</name>
    <dbReference type="NCBI Taxonomy" id="1441732"/>
    <lineage>
        <taxon>Bacteria</taxon>
        <taxon>Fusobacteriati</taxon>
        <taxon>Fusobacteriota</taxon>
        <taxon>Fusobacteriia</taxon>
        <taxon>Fusobacteriales</taxon>
        <taxon>Fusobacteriaceae</taxon>
        <taxon>Fusobacterium</taxon>
    </lineage>
</organism>
<dbReference type="InterPro" id="IPR007069">
    <property type="entry name" value="Transposase_32"/>
</dbReference>
<evidence type="ECO:0008006" key="5">
    <source>
        <dbReference type="Google" id="ProtNLM"/>
    </source>
</evidence>
<dbReference type="PANTHER" id="PTHR37023:SF1">
    <property type="entry name" value="ISSOD25 TRANSPOSASE TNPA_ISSOD25"/>
    <property type="match status" value="1"/>
</dbReference>
<dbReference type="Proteomes" id="UP000027473">
    <property type="component" value="Unassembled WGS sequence"/>
</dbReference>
<accession>A0AB73BZH7</accession>
<feature type="non-terminal residue" evidence="3">
    <location>
        <position position="1"/>
    </location>
</feature>
<dbReference type="Pfam" id="PF14319">
    <property type="entry name" value="Zn_Tnp_IS91"/>
    <property type="match status" value="1"/>
</dbReference>
<protein>
    <recommendedName>
        <fullName evidence="5">Transposase</fullName>
    </recommendedName>
</protein>